<organism evidence="8 9">
    <name type="scientific">Streptococcus equinus</name>
    <name type="common">Streptococcus bovis</name>
    <dbReference type="NCBI Taxonomy" id="1335"/>
    <lineage>
        <taxon>Bacteria</taxon>
        <taxon>Bacillati</taxon>
        <taxon>Bacillota</taxon>
        <taxon>Bacilli</taxon>
        <taxon>Lactobacillales</taxon>
        <taxon>Streptococcaceae</taxon>
        <taxon>Streptococcus</taxon>
    </lineage>
</organism>
<evidence type="ECO:0000259" key="7">
    <source>
        <dbReference type="PROSITE" id="PS50850"/>
    </source>
</evidence>
<dbReference type="EMBL" id="FNGX01000003">
    <property type="protein sequence ID" value="SDL61143.1"/>
    <property type="molecule type" value="Genomic_DNA"/>
</dbReference>
<evidence type="ECO:0000256" key="6">
    <source>
        <dbReference type="SAM" id="Phobius"/>
    </source>
</evidence>
<dbReference type="Pfam" id="PF07690">
    <property type="entry name" value="MFS_1"/>
    <property type="match status" value="1"/>
</dbReference>
<feature type="transmembrane region" description="Helical" evidence="6">
    <location>
        <begin position="7"/>
        <end position="29"/>
    </location>
</feature>
<dbReference type="Proteomes" id="UP000183162">
    <property type="component" value="Unassembled WGS sequence"/>
</dbReference>
<dbReference type="GO" id="GO:0005886">
    <property type="term" value="C:plasma membrane"/>
    <property type="evidence" value="ECO:0007669"/>
    <property type="project" value="UniProtKB-SubCell"/>
</dbReference>
<feature type="transmembrane region" description="Helical" evidence="6">
    <location>
        <begin position="41"/>
        <end position="61"/>
    </location>
</feature>
<comment type="subcellular location">
    <subcellularLocation>
        <location evidence="1">Cell membrane</location>
        <topology evidence="1">Multi-pass membrane protein</topology>
    </subcellularLocation>
</comment>
<proteinExistence type="predicted"/>
<keyword evidence="4 6" id="KW-1133">Transmembrane helix</keyword>
<sequence>MSTNNRYVIASCGVILHLMLGSTYAWSVYRNPIIAETGWNQSAIAFAFSLAIFCLGMSAAFMGQVVEKFGPRVTGTISAILYASGNILTGFAIAQHSIFLLYLGYGVLGGIGLGTGYVTPVSMIIKWFPDKRGLATGLAIMGFGFASLLTSPIAHFLITKYDVINTFYLLGGAYFLVMLIVSQFLKFPSYSEQDTDDSHKQLSQGIGAKKALKTVEFYLLWLILFINISCGLALISVVSPMAQDVAGMTANQAAIIVGLMGIFNGFGRLLWASLSDYIGRPLTFLILFVVNILMTVSLMFLHAPALFTIAMAVLMTCYGAGFSLIPPYLSDIFGAKELATMHGYILTAWGMAALAGPMLLAVTYSATKSYTSTLIVFILLYLLALAITLWLKSQKENKYLD</sequence>
<evidence type="ECO:0000256" key="1">
    <source>
        <dbReference type="ARBA" id="ARBA00004651"/>
    </source>
</evidence>
<feature type="transmembrane region" description="Helical" evidence="6">
    <location>
        <begin position="341"/>
        <end position="364"/>
    </location>
</feature>
<dbReference type="PANTHER" id="PTHR11360">
    <property type="entry name" value="MONOCARBOXYLATE TRANSPORTER"/>
    <property type="match status" value="1"/>
</dbReference>
<reference evidence="8 9" key="1">
    <citation type="submission" date="2016-10" db="EMBL/GenBank/DDBJ databases">
        <authorList>
            <person name="de Groot N.N."/>
        </authorList>
    </citation>
    <scope>NUCLEOTIDE SEQUENCE [LARGE SCALE GENOMIC DNA]</scope>
    <source>
        <strain evidence="8 9">Sb09</strain>
    </source>
</reference>
<protein>
    <submittedName>
        <fullName evidence="8">MFS transporter, OFA family, oxalate/formate antiporter</fullName>
    </submittedName>
</protein>
<evidence type="ECO:0000313" key="9">
    <source>
        <dbReference type="Proteomes" id="UP000183162"/>
    </source>
</evidence>
<dbReference type="PROSITE" id="PS50850">
    <property type="entry name" value="MFS"/>
    <property type="match status" value="1"/>
</dbReference>
<feature type="transmembrane region" description="Helical" evidence="6">
    <location>
        <begin position="218"/>
        <end position="238"/>
    </location>
</feature>
<dbReference type="InterPro" id="IPR020846">
    <property type="entry name" value="MFS_dom"/>
</dbReference>
<dbReference type="SUPFAM" id="SSF103473">
    <property type="entry name" value="MFS general substrate transporter"/>
    <property type="match status" value="1"/>
</dbReference>
<evidence type="ECO:0000256" key="3">
    <source>
        <dbReference type="ARBA" id="ARBA00022692"/>
    </source>
</evidence>
<feature type="transmembrane region" description="Helical" evidence="6">
    <location>
        <begin position="73"/>
        <end position="93"/>
    </location>
</feature>
<evidence type="ECO:0000313" key="8">
    <source>
        <dbReference type="EMBL" id="SDL61143.1"/>
    </source>
</evidence>
<feature type="transmembrane region" description="Helical" evidence="6">
    <location>
        <begin position="250"/>
        <end position="270"/>
    </location>
</feature>
<gene>
    <name evidence="8" type="ORF">SAMN05216400_1118</name>
</gene>
<feature type="transmembrane region" description="Helical" evidence="6">
    <location>
        <begin position="137"/>
        <end position="158"/>
    </location>
</feature>
<dbReference type="RefSeq" id="WP_074566879.1">
    <property type="nucleotide sequence ID" value="NZ_FNGX01000003.1"/>
</dbReference>
<dbReference type="InterPro" id="IPR036259">
    <property type="entry name" value="MFS_trans_sf"/>
</dbReference>
<evidence type="ECO:0000256" key="2">
    <source>
        <dbReference type="ARBA" id="ARBA00022448"/>
    </source>
</evidence>
<dbReference type="OrthoDB" id="9793415at2"/>
<feature type="transmembrane region" description="Helical" evidence="6">
    <location>
        <begin position="370"/>
        <end position="391"/>
    </location>
</feature>
<feature type="transmembrane region" description="Helical" evidence="6">
    <location>
        <begin position="307"/>
        <end position="329"/>
    </location>
</feature>
<dbReference type="AlphaFoldDB" id="A0A1G9LH88"/>
<dbReference type="InterPro" id="IPR011701">
    <property type="entry name" value="MFS"/>
</dbReference>
<feature type="transmembrane region" description="Helical" evidence="6">
    <location>
        <begin position="164"/>
        <end position="185"/>
    </location>
</feature>
<keyword evidence="3 6" id="KW-0812">Transmembrane</keyword>
<dbReference type="Gene3D" id="1.20.1250.20">
    <property type="entry name" value="MFS general substrate transporter like domains"/>
    <property type="match status" value="2"/>
</dbReference>
<evidence type="ECO:0000256" key="5">
    <source>
        <dbReference type="ARBA" id="ARBA00023136"/>
    </source>
</evidence>
<keyword evidence="5 6" id="KW-0472">Membrane</keyword>
<feature type="domain" description="Major facilitator superfamily (MFS) profile" evidence="7">
    <location>
        <begin position="1"/>
        <end position="396"/>
    </location>
</feature>
<evidence type="ECO:0000256" key="4">
    <source>
        <dbReference type="ARBA" id="ARBA00022989"/>
    </source>
</evidence>
<dbReference type="InterPro" id="IPR050327">
    <property type="entry name" value="Proton-linked_MCT"/>
</dbReference>
<keyword evidence="2" id="KW-0813">Transport</keyword>
<accession>A0A1G9LH88</accession>
<name>A0A1G9LH88_STREI</name>
<feature type="transmembrane region" description="Helical" evidence="6">
    <location>
        <begin position="99"/>
        <end position="125"/>
    </location>
</feature>
<dbReference type="PANTHER" id="PTHR11360:SF317">
    <property type="entry name" value="MAJOR FACILITATOR SUPERFAMILY (MFS) PROFILE DOMAIN-CONTAINING PROTEIN-RELATED"/>
    <property type="match status" value="1"/>
</dbReference>
<dbReference type="GO" id="GO:0022857">
    <property type="term" value="F:transmembrane transporter activity"/>
    <property type="evidence" value="ECO:0007669"/>
    <property type="project" value="InterPro"/>
</dbReference>
<feature type="transmembrane region" description="Helical" evidence="6">
    <location>
        <begin position="282"/>
        <end position="301"/>
    </location>
</feature>
<dbReference type="CDD" id="cd17353">
    <property type="entry name" value="MFS_OFA_like"/>
    <property type="match status" value="1"/>
</dbReference>